<dbReference type="EMBL" id="GHJT01007272">
    <property type="protein sequence ID" value="MOY41243.1"/>
    <property type="molecule type" value="Transcribed_RNA"/>
</dbReference>
<sequence>MTTRTGSWPRCCITTTAAASTMWTTSTRSRRSATPSAGDGWCPCPCSGPTPPQIPAPCSPRGPWSWPCTRRRHASTARWSMSRPADPKRTTWCSSRTRHIRRATRRRSRWRSATSSAARKCGRSEGPLRRCALGAKRCNPVSGVRWCVKGCSRKTLPVATLYAAKHGRSEGDGFVWCQMCGTHRGASPEGTFCCDFVSLMISSGRERNFSSTSSLFWVYL</sequence>
<organism evidence="1">
    <name type="scientific">Ixodes scapularis</name>
    <name type="common">Black-legged tick</name>
    <name type="synonym">Deer tick</name>
    <dbReference type="NCBI Taxonomy" id="6945"/>
    <lineage>
        <taxon>Eukaryota</taxon>
        <taxon>Metazoa</taxon>
        <taxon>Ecdysozoa</taxon>
        <taxon>Arthropoda</taxon>
        <taxon>Chelicerata</taxon>
        <taxon>Arachnida</taxon>
        <taxon>Acari</taxon>
        <taxon>Parasitiformes</taxon>
        <taxon>Ixodida</taxon>
        <taxon>Ixodoidea</taxon>
        <taxon>Ixodidae</taxon>
        <taxon>Ixodinae</taxon>
        <taxon>Ixodes</taxon>
    </lineage>
</organism>
<reference evidence="1" key="1">
    <citation type="submission" date="2019-04" db="EMBL/GenBank/DDBJ databases">
        <title>An insight into the mialome of Ixodes scapularis.</title>
        <authorList>
            <person name="Ribeiro J.M."/>
            <person name="Mather T.N."/>
            <person name="Karim S."/>
        </authorList>
    </citation>
    <scope>NUCLEOTIDE SEQUENCE</scope>
</reference>
<accession>A0A4D5RVH8</accession>
<evidence type="ECO:0000313" key="1">
    <source>
        <dbReference type="EMBL" id="MOY41243.1"/>
    </source>
</evidence>
<name>A0A4D5RVH8_IXOSC</name>
<proteinExistence type="predicted"/>
<protein>
    <submittedName>
        <fullName evidence="1">Uncharacterized protein</fullName>
    </submittedName>
</protein>
<dbReference type="AlphaFoldDB" id="A0A4D5RVH8"/>